<keyword evidence="4" id="KW-0574">Periplasm</keyword>
<dbReference type="InterPro" id="IPR038484">
    <property type="entry name" value="MucB/RseB_C_sf"/>
</dbReference>
<protein>
    <submittedName>
        <fullName evidence="8">RNA polymerase subunit sigma</fullName>
    </submittedName>
</protein>
<accession>A0A266LUH8</accession>
<dbReference type="GO" id="GO:0045152">
    <property type="term" value="F:antisigma factor binding"/>
    <property type="evidence" value="ECO:0007669"/>
    <property type="project" value="TreeGrafter"/>
</dbReference>
<dbReference type="InterPro" id="IPR033434">
    <property type="entry name" value="MucB/RseB_N"/>
</dbReference>
<dbReference type="EMBL" id="NQKL01000011">
    <property type="protein sequence ID" value="OZY40935.1"/>
    <property type="molecule type" value="Genomic_DNA"/>
</dbReference>
<evidence type="ECO:0000256" key="3">
    <source>
        <dbReference type="ARBA" id="ARBA00022729"/>
    </source>
</evidence>
<feature type="signal peptide" evidence="5">
    <location>
        <begin position="1"/>
        <end position="21"/>
    </location>
</feature>
<dbReference type="CDD" id="cd16327">
    <property type="entry name" value="RseB"/>
    <property type="match status" value="1"/>
</dbReference>
<dbReference type="GO" id="GO:0032885">
    <property type="term" value="P:regulation of polysaccharide biosynthetic process"/>
    <property type="evidence" value="ECO:0007669"/>
    <property type="project" value="TreeGrafter"/>
</dbReference>
<keyword evidence="3 5" id="KW-0732">Signal</keyword>
<comment type="caution">
    <text evidence="8">The sequence shown here is derived from an EMBL/GenBank/DDBJ whole genome shotgun (WGS) entry which is preliminary data.</text>
</comment>
<dbReference type="InterPro" id="IPR033436">
    <property type="entry name" value="MucB/RseB_C"/>
</dbReference>
<comment type="similarity">
    <text evidence="2">Belongs to the RseB family.</text>
</comment>
<dbReference type="RefSeq" id="WP_095029890.1">
    <property type="nucleotide sequence ID" value="NZ_NQKL01000011.1"/>
</dbReference>
<dbReference type="Gene3D" id="2.50.20.10">
    <property type="entry name" value="Lipoprotein localisation LolA/LolB/LppX"/>
    <property type="match status" value="1"/>
</dbReference>
<sequence length="320" mass="35125">MRVLPLLPLLLSGWFAVPAHADEAQDWLKRLGQAEQQHSYQGTFVYERNGSFSTHSIWHRVQDGKVRERLMQLDGAAQEVIRSDGRTECVSGKLATGMGDVTAVSARQFDAQKLNDLYAVTMQGDSRVAGRPVAVISLAPRDQHRYGFELYLDRETGLPLKSLLLNDKGQLLERYQFTSLATTPPDDSQLAPAGQCRPVAAAESLAEQVNSVQAWHSEWLPPGFEQVSSTLLRDPRTKSEVTSLLYDDGLSRFSVFIEPLKGAAVPDARVQLGPTAAVTRHLSTPQGDMMATVVGEIPMGTAERIALSMRVGKDDTEAKP</sequence>
<dbReference type="InterPro" id="IPR005588">
    <property type="entry name" value="MucB_RseB"/>
</dbReference>
<feature type="domain" description="MucB/RseB C-terminal" evidence="7">
    <location>
        <begin position="212"/>
        <end position="310"/>
    </location>
</feature>
<dbReference type="GO" id="GO:0030288">
    <property type="term" value="C:outer membrane-bounded periplasmic space"/>
    <property type="evidence" value="ECO:0007669"/>
    <property type="project" value="TreeGrafter"/>
</dbReference>
<organism evidence="8 9">
    <name type="scientific">Pseudomonas fragi</name>
    <dbReference type="NCBI Taxonomy" id="296"/>
    <lineage>
        <taxon>Bacteria</taxon>
        <taxon>Pseudomonadati</taxon>
        <taxon>Pseudomonadota</taxon>
        <taxon>Gammaproteobacteria</taxon>
        <taxon>Pseudomonadales</taxon>
        <taxon>Pseudomonadaceae</taxon>
        <taxon>Pseudomonas</taxon>
    </lineage>
</organism>
<feature type="domain" description="MucB/RseB N-terminal" evidence="6">
    <location>
        <begin position="23"/>
        <end position="190"/>
    </location>
</feature>
<name>A0A266LUH8_PSEFR</name>
<dbReference type="Gene3D" id="3.30.200.100">
    <property type="entry name" value="MucB/RseB, C-terminal domain"/>
    <property type="match status" value="1"/>
</dbReference>
<dbReference type="PANTHER" id="PTHR38782:SF1">
    <property type="entry name" value="SIGMA-E FACTOR REGULATORY PROTEIN RSEB"/>
    <property type="match status" value="1"/>
</dbReference>
<reference evidence="8 9" key="1">
    <citation type="submission" date="2017-08" db="EMBL/GenBank/DDBJ databases">
        <title>Genomic and metabolic characterisation of spoilage-associated Pseudomonas species.</title>
        <authorList>
            <person name="Stanborough T."/>
            <person name="Fegan N."/>
            <person name="Powell S.M."/>
            <person name="Singh T."/>
            <person name="Tamplin M.L."/>
            <person name="Chandry P.S."/>
        </authorList>
    </citation>
    <scope>NUCLEOTIDE SEQUENCE [LARGE SCALE GENOMIC DNA]</scope>
    <source>
        <strain evidence="8 9">F1820</strain>
    </source>
</reference>
<evidence type="ECO:0000256" key="2">
    <source>
        <dbReference type="ARBA" id="ARBA00008150"/>
    </source>
</evidence>
<dbReference type="Pfam" id="PF17188">
    <property type="entry name" value="MucB_RseB_C"/>
    <property type="match status" value="1"/>
</dbReference>
<dbReference type="Pfam" id="PF03888">
    <property type="entry name" value="MucB_RseB"/>
    <property type="match status" value="1"/>
</dbReference>
<comment type="subcellular location">
    <subcellularLocation>
        <location evidence="1">Periplasm</location>
    </subcellularLocation>
</comment>
<evidence type="ECO:0000259" key="7">
    <source>
        <dbReference type="Pfam" id="PF17188"/>
    </source>
</evidence>
<evidence type="ECO:0000256" key="1">
    <source>
        <dbReference type="ARBA" id="ARBA00004418"/>
    </source>
</evidence>
<dbReference type="Proteomes" id="UP000216113">
    <property type="component" value="Unassembled WGS sequence"/>
</dbReference>
<evidence type="ECO:0000313" key="9">
    <source>
        <dbReference type="Proteomes" id="UP000216113"/>
    </source>
</evidence>
<proteinExistence type="inferred from homology"/>
<evidence type="ECO:0000313" key="8">
    <source>
        <dbReference type="EMBL" id="OZY40935.1"/>
    </source>
</evidence>
<dbReference type="PIRSF" id="PIRSF005427">
    <property type="entry name" value="RseB"/>
    <property type="match status" value="1"/>
</dbReference>
<dbReference type="AlphaFoldDB" id="A0A266LUH8"/>
<evidence type="ECO:0000259" key="6">
    <source>
        <dbReference type="Pfam" id="PF03888"/>
    </source>
</evidence>
<dbReference type="PANTHER" id="PTHR38782">
    <property type="match status" value="1"/>
</dbReference>
<evidence type="ECO:0000256" key="5">
    <source>
        <dbReference type="SAM" id="SignalP"/>
    </source>
</evidence>
<gene>
    <name evidence="8" type="ORF">CJF43_15105</name>
</gene>
<evidence type="ECO:0000256" key="4">
    <source>
        <dbReference type="ARBA" id="ARBA00022764"/>
    </source>
</evidence>
<feature type="chain" id="PRO_5012944209" evidence="5">
    <location>
        <begin position="22"/>
        <end position="320"/>
    </location>
</feature>